<evidence type="ECO:0000313" key="2">
    <source>
        <dbReference type="EMBL" id="KFB51519.1"/>
    </source>
</evidence>
<dbReference type="AlphaFoldDB" id="A0A084WMS5"/>
<dbReference type="VEuPathDB" id="VectorBase:ASIC019580"/>
<organism evidence="2">
    <name type="scientific">Anopheles sinensis</name>
    <name type="common">Mosquito</name>
    <dbReference type="NCBI Taxonomy" id="74873"/>
    <lineage>
        <taxon>Eukaryota</taxon>
        <taxon>Metazoa</taxon>
        <taxon>Ecdysozoa</taxon>
        <taxon>Arthropoda</taxon>
        <taxon>Hexapoda</taxon>
        <taxon>Insecta</taxon>
        <taxon>Pterygota</taxon>
        <taxon>Neoptera</taxon>
        <taxon>Endopterygota</taxon>
        <taxon>Diptera</taxon>
        <taxon>Nematocera</taxon>
        <taxon>Culicoidea</taxon>
        <taxon>Culicidae</taxon>
        <taxon>Anophelinae</taxon>
        <taxon>Anopheles</taxon>
    </lineage>
</organism>
<feature type="region of interest" description="Disordered" evidence="1">
    <location>
        <begin position="119"/>
        <end position="181"/>
    </location>
</feature>
<gene>
    <name evidence="2" type="ORF">ZHAS_00019580</name>
</gene>
<evidence type="ECO:0000256" key="1">
    <source>
        <dbReference type="SAM" id="MobiDB-lite"/>
    </source>
</evidence>
<dbReference type="EMBL" id="ATLV01024506">
    <property type="status" value="NOT_ANNOTATED_CDS"/>
    <property type="molecule type" value="Genomic_DNA"/>
</dbReference>
<sequence>MAKNLHHPSLPFSGKVLRRRDSLLERPTPDSLADSLSDLAGCQRHRFFVLSCSARGRLRYFSFSIALAVRPVRPAPFSLFSHGQFIDFFARQRLAHSRALLTFSPGPGPDEIVCARTTGPKSFTRSGSPLESALPSAPTTAQLGSREGKRKTVIPFPSSVSGKSRTPSIKQAEESTPTGNG</sequence>
<dbReference type="EnsemblMetazoa" id="ASIC019580-RA">
    <property type="protein sequence ID" value="ASIC019580-PA"/>
    <property type="gene ID" value="ASIC019580"/>
</dbReference>
<keyword evidence="4" id="KW-1185">Reference proteome</keyword>
<accession>A0A084WMS5</accession>
<dbReference type="EMBL" id="KE525352">
    <property type="protein sequence ID" value="KFB51519.1"/>
    <property type="molecule type" value="Genomic_DNA"/>
</dbReference>
<feature type="compositionally biased region" description="Polar residues" evidence="1">
    <location>
        <begin position="119"/>
        <end position="129"/>
    </location>
</feature>
<dbReference type="Proteomes" id="UP000030765">
    <property type="component" value="Unassembled WGS sequence"/>
</dbReference>
<feature type="compositionally biased region" description="Polar residues" evidence="1">
    <location>
        <begin position="158"/>
        <end position="181"/>
    </location>
</feature>
<reference evidence="2 4" key="1">
    <citation type="journal article" date="2014" name="BMC Genomics">
        <title>Genome sequence of Anopheles sinensis provides insight into genetics basis of mosquito competence for malaria parasites.</title>
        <authorList>
            <person name="Zhou D."/>
            <person name="Zhang D."/>
            <person name="Ding G."/>
            <person name="Shi L."/>
            <person name="Hou Q."/>
            <person name="Ye Y."/>
            <person name="Xu Y."/>
            <person name="Zhou H."/>
            <person name="Xiong C."/>
            <person name="Li S."/>
            <person name="Yu J."/>
            <person name="Hong S."/>
            <person name="Yu X."/>
            <person name="Zou P."/>
            <person name="Chen C."/>
            <person name="Chang X."/>
            <person name="Wang W."/>
            <person name="Lv Y."/>
            <person name="Sun Y."/>
            <person name="Ma L."/>
            <person name="Shen B."/>
            <person name="Zhu C."/>
        </authorList>
    </citation>
    <scope>NUCLEOTIDE SEQUENCE [LARGE SCALE GENOMIC DNA]</scope>
</reference>
<evidence type="ECO:0000313" key="4">
    <source>
        <dbReference type="Proteomes" id="UP000030765"/>
    </source>
</evidence>
<evidence type="ECO:0000313" key="3">
    <source>
        <dbReference type="EnsemblMetazoa" id="ASIC019580-PA"/>
    </source>
</evidence>
<reference evidence="3" key="2">
    <citation type="submission" date="2020-05" db="UniProtKB">
        <authorList>
            <consortium name="EnsemblMetazoa"/>
        </authorList>
    </citation>
    <scope>IDENTIFICATION</scope>
</reference>
<proteinExistence type="predicted"/>
<protein>
    <submittedName>
        <fullName evidence="2 3">Uncharacterized protein</fullName>
    </submittedName>
</protein>
<name>A0A084WMS5_ANOSI</name>